<evidence type="ECO:0000313" key="4">
    <source>
        <dbReference type="Proteomes" id="UP000318186"/>
    </source>
</evidence>
<feature type="transmembrane region" description="Helical" evidence="2">
    <location>
        <begin position="54"/>
        <end position="72"/>
    </location>
</feature>
<dbReference type="AlphaFoldDB" id="A0A561UVR3"/>
<keyword evidence="2" id="KW-0472">Membrane</keyword>
<gene>
    <name evidence="3" type="ORF">FHX80_111862</name>
</gene>
<sequence>MCRKRLLKCFSGISERINSVSLDFSAPDLLNVRNQWAMKGCQVIRRRRSGVTGLLAACFVMSLGCVGAAAPLPPYHATAAAAGTVTPTVHCTLPAGQGEATGPQEMNVELTPAVVAPGGKVHAVVTLGASPATSAIPLDNVPTIPSLDLAMSGGATGTVTVRGAEFTMDIPAGEPIEIPLYEGDFLVPVDASGEISLTPVRTLTQTKVLGSVFETPCDVVGDVGSVGTVTAEGSASEPATLTAPADPVRPNTAVKLRGSQWTPGGKPVPSLCAVGGGGCDPLKFASHTLRIDSYGTLSGTATLGQAGAVPDGSYEVKVNDGTKEATAPLTIKAVAAGNREISLSSDSGPVGSVVTVSGRNYNPDRWINVIGLDAAGTALDDSAVYVKSGSDGTFAVEFTVISDAVVAVQADEGNDPATVRTVPFTVTTEGGGGGGGGESEQRLTTEVRAGTLSMTQAGDTVDFGTTVLGTDTGVQKARLNRVEVEDARGVNSGWSLTATLTGFKSADGNTVPADAVRWTPACTAQSGSVGVPVAGSPTALGSEAASLCRMNPDGSRPFTGGRFDADAGLTLTVPEFTRPGDYSATLTLTLL</sequence>
<proteinExistence type="predicted"/>
<keyword evidence="2" id="KW-1133">Transmembrane helix</keyword>
<dbReference type="EMBL" id="VIWW01000001">
    <property type="protein sequence ID" value="TWG03436.1"/>
    <property type="molecule type" value="Genomic_DNA"/>
</dbReference>
<organism evidence="3 4">
    <name type="scientific">Streptomyces brevispora</name>
    <dbReference type="NCBI Taxonomy" id="887462"/>
    <lineage>
        <taxon>Bacteria</taxon>
        <taxon>Bacillati</taxon>
        <taxon>Actinomycetota</taxon>
        <taxon>Actinomycetes</taxon>
        <taxon>Kitasatosporales</taxon>
        <taxon>Streptomycetaceae</taxon>
        <taxon>Streptomyces</taxon>
    </lineage>
</organism>
<evidence type="ECO:0000313" key="3">
    <source>
        <dbReference type="EMBL" id="TWG03436.1"/>
    </source>
</evidence>
<comment type="caution">
    <text evidence="3">The sequence shown here is derived from an EMBL/GenBank/DDBJ whole genome shotgun (WGS) entry which is preliminary data.</text>
</comment>
<evidence type="ECO:0000256" key="1">
    <source>
        <dbReference type="SAM" id="MobiDB-lite"/>
    </source>
</evidence>
<reference evidence="3 4" key="1">
    <citation type="submission" date="2019-06" db="EMBL/GenBank/DDBJ databases">
        <title>Sequencing the genomes of 1000 actinobacteria strains.</title>
        <authorList>
            <person name="Klenk H.-P."/>
        </authorList>
    </citation>
    <scope>NUCLEOTIDE SEQUENCE [LARGE SCALE GENOMIC DNA]</scope>
    <source>
        <strain evidence="3 4">DSM 42059</strain>
    </source>
</reference>
<accession>A0A561UVR3</accession>
<evidence type="ECO:0000256" key="2">
    <source>
        <dbReference type="SAM" id="Phobius"/>
    </source>
</evidence>
<dbReference type="Proteomes" id="UP000318186">
    <property type="component" value="Unassembled WGS sequence"/>
</dbReference>
<name>A0A561UVR3_9ACTN</name>
<feature type="region of interest" description="Disordered" evidence="1">
    <location>
        <begin position="232"/>
        <end position="251"/>
    </location>
</feature>
<keyword evidence="2" id="KW-0812">Transmembrane</keyword>
<protein>
    <submittedName>
        <fullName evidence="3">Putative surface cell wall-binding protein</fullName>
    </submittedName>
</protein>